<dbReference type="GeneID" id="8858489"/>
<dbReference type="EC" id="3.2.1.143" evidence="2"/>
<dbReference type="GO" id="GO:0005634">
    <property type="term" value="C:nucleus"/>
    <property type="evidence" value="ECO:0007669"/>
    <property type="project" value="TreeGrafter"/>
</dbReference>
<dbReference type="InterPro" id="IPR048362">
    <property type="entry name" value="PARG_helical"/>
</dbReference>
<dbReference type="PANTHER" id="PTHR12837:SF0">
    <property type="entry name" value="POLY(ADP-RIBOSE) GLYCOHYDROLASE"/>
    <property type="match status" value="1"/>
</dbReference>
<dbReference type="Pfam" id="PF05028">
    <property type="entry name" value="PARG_cat_C"/>
    <property type="match status" value="1"/>
</dbReference>
<dbReference type="InParanoid" id="D2VVB1"/>
<dbReference type="Proteomes" id="UP000006671">
    <property type="component" value="Unassembled WGS sequence"/>
</dbReference>
<feature type="binding site" evidence="5">
    <location>
        <position position="294"/>
    </location>
    <ligand>
        <name>substrate</name>
    </ligand>
</feature>
<dbReference type="OrthoDB" id="1937899at2759"/>
<feature type="active site" evidence="4">
    <location>
        <position position="277"/>
    </location>
</feature>
<sequence>MLSNNLPSTDVSTQSVAAATTTLPNGYSREWPIIVENLQKIANREKVFGSIAAWIEFVKDLDQKIVDDCMNNNRDDDDDGSVQEVSRSTDYHFRNLSFLYKKMNISDKKEAKEHSLMSEKEFMEKVVPKIAQWILDLEREFPSGKIPVLMMNASGVVRLTKRQIRSIMSCAFCCLFRERGDVSKKNMGVFEFGLFWSVASQNFLMSLFHYFERMYKLDNDSSTSSSLDEIILFERKVLKNNYRRFIEEEICKSQQKMCPLLFKQGKIQDNLNHLMVDFANCMIGGHVLGGAVAQEEILFVECPELFASILICPQMQVHETIKFTGFERYSNLKGYIKSMTYETYLDNQPVIENVRKNQLIAMDALQGVGIFQFQKEFILREIFKTTCAFTSKENDFLKDSSSDLPTLENEPIASGFWGCGMFGGDKQLKTIIQWLSATLCNRPSLTIHLFSPEDEKIEQDFNTKILPLIVEKELSLGQVADALLNTYQSVRKTTSFSIFEFLHQNFK</sequence>
<dbReference type="AlphaFoldDB" id="D2VVB1"/>
<proteinExistence type="inferred from homology"/>
<evidence type="ECO:0000313" key="9">
    <source>
        <dbReference type="Proteomes" id="UP000006671"/>
    </source>
</evidence>
<dbReference type="PANTHER" id="PTHR12837">
    <property type="entry name" value="POLY ADP-RIBOSE GLYCOHYDROLASE"/>
    <property type="match status" value="1"/>
</dbReference>
<dbReference type="VEuPathDB" id="AmoebaDB:NAEGRDRAFT_81354"/>
<dbReference type="GO" id="GO:0009225">
    <property type="term" value="P:nucleotide-sugar metabolic process"/>
    <property type="evidence" value="ECO:0007669"/>
    <property type="project" value="TreeGrafter"/>
</dbReference>
<feature type="domain" description="PARG helical" evidence="7">
    <location>
        <begin position="119"/>
        <end position="235"/>
    </location>
</feature>
<dbReference type="GO" id="GO:0004649">
    <property type="term" value="F:poly(ADP-ribose) glycohydrolase activity"/>
    <property type="evidence" value="ECO:0007669"/>
    <property type="project" value="UniProtKB-EC"/>
</dbReference>
<keyword evidence="3 8" id="KW-0378">Hydrolase</keyword>
<dbReference type="InterPro" id="IPR046372">
    <property type="entry name" value="PARG_cat_C"/>
</dbReference>
<gene>
    <name evidence="8" type="ORF">NAEGRDRAFT_81354</name>
</gene>
<organism evidence="9">
    <name type="scientific">Naegleria gruberi</name>
    <name type="common">Amoeba</name>
    <dbReference type="NCBI Taxonomy" id="5762"/>
    <lineage>
        <taxon>Eukaryota</taxon>
        <taxon>Discoba</taxon>
        <taxon>Heterolobosea</taxon>
        <taxon>Tetramitia</taxon>
        <taxon>Eutetramitia</taxon>
        <taxon>Vahlkampfiidae</taxon>
        <taxon>Naegleria</taxon>
    </lineage>
</organism>
<dbReference type="KEGG" id="ngr:NAEGRDRAFT_81354"/>
<evidence type="ECO:0000256" key="5">
    <source>
        <dbReference type="PIRSR" id="PIRSR607724-2"/>
    </source>
</evidence>
<evidence type="ECO:0000259" key="7">
    <source>
        <dbReference type="Pfam" id="PF20811"/>
    </source>
</evidence>
<dbReference type="GO" id="GO:0005737">
    <property type="term" value="C:cytoplasm"/>
    <property type="evidence" value="ECO:0007669"/>
    <property type="project" value="TreeGrafter"/>
</dbReference>
<dbReference type="GO" id="GO:0006282">
    <property type="term" value="P:regulation of DNA repair"/>
    <property type="evidence" value="ECO:0007669"/>
    <property type="project" value="InterPro"/>
</dbReference>
<dbReference type="eggNOG" id="KOG2064">
    <property type="taxonomic scope" value="Eukaryota"/>
</dbReference>
<dbReference type="STRING" id="5762.D2VVB1"/>
<dbReference type="RefSeq" id="XP_002671948.1">
    <property type="nucleotide sequence ID" value="XM_002671902.1"/>
</dbReference>
<evidence type="ECO:0000259" key="6">
    <source>
        <dbReference type="Pfam" id="PF05028"/>
    </source>
</evidence>
<evidence type="ECO:0000256" key="3">
    <source>
        <dbReference type="ARBA" id="ARBA00022801"/>
    </source>
</evidence>
<feature type="binding site" evidence="5">
    <location>
        <position position="335"/>
    </location>
    <ligand>
        <name>substrate</name>
    </ligand>
</feature>
<protein>
    <recommendedName>
        <fullName evidence="2">poly(ADP-ribose) glycohydrolase</fullName>
        <ecNumber evidence="2">3.2.1.143</ecNumber>
    </recommendedName>
</protein>
<evidence type="ECO:0000256" key="4">
    <source>
        <dbReference type="PIRSR" id="PIRSR607724-1"/>
    </source>
</evidence>
<evidence type="ECO:0000256" key="1">
    <source>
        <dbReference type="ARBA" id="ARBA00009545"/>
    </source>
</evidence>
<feature type="binding site" evidence="5">
    <location>
        <position position="280"/>
    </location>
    <ligand>
        <name>substrate</name>
    </ligand>
</feature>
<dbReference type="OMA" id="YCDYLGY"/>
<feature type="domain" description="PARG catalytic Macro" evidence="6">
    <location>
        <begin position="250"/>
        <end position="451"/>
    </location>
</feature>
<reference evidence="8 9" key="1">
    <citation type="journal article" date="2010" name="Cell">
        <title>The genome of Naegleria gruberi illuminates early eukaryotic versatility.</title>
        <authorList>
            <person name="Fritz-Laylin L.K."/>
            <person name="Prochnik S.E."/>
            <person name="Ginger M.L."/>
            <person name="Dacks J.B."/>
            <person name="Carpenter M.L."/>
            <person name="Field M.C."/>
            <person name="Kuo A."/>
            <person name="Paredez A."/>
            <person name="Chapman J."/>
            <person name="Pham J."/>
            <person name="Shu S."/>
            <person name="Neupane R."/>
            <person name="Cipriano M."/>
            <person name="Mancuso J."/>
            <person name="Tu H."/>
            <person name="Salamov A."/>
            <person name="Lindquist E."/>
            <person name="Shapiro H."/>
            <person name="Lucas S."/>
            <person name="Grigoriev I.V."/>
            <person name="Cande W.Z."/>
            <person name="Fulton C."/>
            <person name="Rokhsar D.S."/>
            <person name="Dawson S.C."/>
        </authorList>
    </citation>
    <scope>NUCLEOTIDE SEQUENCE [LARGE SCALE GENOMIC DNA]</scope>
    <source>
        <strain evidence="8 9">NEG-M</strain>
    </source>
</reference>
<dbReference type="Pfam" id="PF20811">
    <property type="entry name" value="PARG_cat_N"/>
    <property type="match status" value="1"/>
</dbReference>
<dbReference type="GO" id="GO:1990966">
    <property type="term" value="P:ATP generation from poly-ADP-D-ribose"/>
    <property type="evidence" value="ECO:0007669"/>
    <property type="project" value="TreeGrafter"/>
</dbReference>
<dbReference type="InterPro" id="IPR007724">
    <property type="entry name" value="Poly_GlycHdrlase"/>
</dbReference>
<accession>D2VVB1</accession>
<comment type="similarity">
    <text evidence="1">Belongs to the poly(ADP-ribose) glycohydrolase family.</text>
</comment>
<dbReference type="GO" id="GO:0005975">
    <property type="term" value="P:carbohydrate metabolic process"/>
    <property type="evidence" value="ECO:0007669"/>
    <property type="project" value="InterPro"/>
</dbReference>
<keyword evidence="9" id="KW-1185">Reference proteome</keyword>
<dbReference type="EMBL" id="GG738901">
    <property type="protein sequence ID" value="EFC39204.1"/>
    <property type="molecule type" value="Genomic_DNA"/>
</dbReference>
<feature type="active site" evidence="4">
    <location>
        <position position="296"/>
    </location>
</feature>
<name>D2VVB1_NAEGR</name>
<feature type="active site" evidence="4">
    <location>
        <position position="295"/>
    </location>
</feature>
<evidence type="ECO:0000313" key="8">
    <source>
        <dbReference type="EMBL" id="EFC39204.1"/>
    </source>
</evidence>
<evidence type="ECO:0000256" key="2">
    <source>
        <dbReference type="ARBA" id="ARBA00012255"/>
    </source>
</evidence>